<dbReference type="InterPro" id="IPR035979">
    <property type="entry name" value="RBD_domain_sf"/>
</dbReference>
<proteinExistence type="predicted"/>
<accession>A0A0G1B170</accession>
<dbReference type="Gene3D" id="3.30.70.330">
    <property type="match status" value="1"/>
</dbReference>
<evidence type="ECO:0000259" key="3">
    <source>
        <dbReference type="PROSITE" id="PS50102"/>
    </source>
</evidence>
<dbReference type="EMBL" id="LCCN01000019">
    <property type="protein sequence ID" value="KKS31273.1"/>
    <property type="molecule type" value="Genomic_DNA"/>
</dbReference>
<dbReference type="PANTHER" id="PTHR48027">
    <property type="entry name" value="HETEROGENEOUS NUCLEAR RIBONUCLEOPROTEIN 87F-RELATED"/>
    <property type="match status" value="1"/>
</dbReference>
<dbReference type="InterPro" id="IPR052462">
    <property type="entry name" value="SLIRP/GR-RBP-like"/>
</dbReference>
<feature type="domain" description="RRM" evidence="3">
    <location>
        <begin position="11"/>
        <end position="89"/>
    </location>
</feature>
<dbReference type="InterPro" id="IPR012677">
    <property type="entry name" value="Nucleotide-bd_a/b_plait_sf"/>
</dbReference>
<evidence type="ECO:0000313" key="5">
    <source>
        <dbReference type="Proteomes" id="UP000034160"/>
    </source>
</evidence>
<sequence>MDAMSPDANPKKLFVGNLPYSATEEQIREIFAQFGELADVKLIIDKMSGRSKGIAFVEFVNEADAARAVEGAKSISMDGRNLIVNVARPFVPREKSFGGGYNDGGSRGGFGGGGYSGGHRSTGGGGGYNRGPRN</sequence>
<name>A0A0G1B170_9BACT</name>
<feature type="compositionally biased region" description="Gly residues" evidence="2">
    <location>
        <begin position="97"/>
        <end position="134"/>
    </location>
</feature>
<evidence type="ECO:0000256" key="2">
    <source>
        <dbReference type="SAM" id="MobiDB-lite"/>
    </source>
</evidence>
<dbReference type="Pfam" id="PF00076">
    <property type="entry name" value="RRM_1"/>
    <property type="match status" value="1"/>
</dbReference>
<dbReference type="STRING" id="1618356.UU93_C0019G0008"/>
<protein>
    <submittedName>
        <fullName evidence="4">RRM domain-containing RNA-binding protein</fullName>
    </submittedName>
</protein>
<dbReference type="SUPFAM" id="SSF54928">
    <property type="entry name" value="RNA-binding domain, RBD"/>
    <property type="match status" value="1"/>
</dbReference>
<dbReference type="AlphaFoldDB" id="A0A0G1B170"/>
<reference evidence="4 5" key="1">
    <citation type="journal article" date="2015" name="Nature">
        <title>rRNA introns, odd ribosomes, and small enigmatic genomes across a large radiation of phyla.</title>
        <authorList>
            <person name="Brown C.T."/>
            <person name="Hug L.A."/>
            <person name="Thomas B.C."/>
            <person name="Sharon I."/>
            <person name="Castelle C.J."/>
            <person name="Singh A."/>
            <person name="Wilkins M.J."/>
            <person name="Williams K.H."/>
            <person name="Banfield J.F."/>
        </authorList>
    </citation>
    <scope>NUCLEOTIDE SEQUENCE [LARGE SCALE GENOMIC DNA]</scope>
</reference>
<dbReference type="SMART" id="SM00360">
    <property type="entry name" value="RRM"/>
    <property type="match status" value="1"/>
</dbReference>
<dbReference type="GO" id="GO:0003723">
    <property type="term" value="F:RNA binding"/>
    <property type="evidence" value="ECO:0007669"/>
    <property type="project" value="UniProtKB-KW"/>
</dbReference>
<dbReference type="Proteomes" id="UP000034160">
    <property type="component" value="Unassembled WGS sequence"/>
</dbReference>
<dbReference type="PROSITE" id="PS50102">
    <property type="entry name" value="RRM"/>
    <property type="match status" value="1"/>
</dbReference>
<gene>
    <name evidence="4" type="ORF">UU93_C0019G0008</name>
</gene>
<organism evidence="4 5">
    <name type="scientific">Candidatus Amesbacteria bacterium GW2011_GWA2_42_12</name>
    <dbReference type="NCBI Taxonomy" id="1618356"/>
    <lineage>
        <taxon>Bacteria</taxon>
        <taxon>Candidatus Amesiibacteriota</taxon>
    </lineage>
</organism>
<comment type="caution">
    <text evidence="4">The sequence shown here is derived from an EMBL/GenBank/DDBJ whole genome shotgun (WGS) entry which is preliminary data.</text>
</comment>
<feature type="region of interest" description="Disordered" evidence="2">
    <location>
        <begin position="95"/>
        <end position="134"/>
    </location>
</feature>
<dbReference type="InterPro" id="IPR000504">
    <property type="entry name" value="RRM_dom"/>
</dbReference>
<evidence type="ECO:0000256" key="1">
    <source>
        <dbReference type="ARBA" id="ARBA00022884"/>
    </source>
</evidence>
<evidence type="ECO:0000313" key="4">
    <source>
        <dbReference type="EMBL" id="KKS31273.1"/>
    </source>
</evidence>
<keyword evidence="1" id="KW-0694">RNA-binding</keyword>